<evidence type="ECO:0000313" key="2">
    <source>
        <dbReference type="EMBL" id="PHH07026.1"/>
    </source>
</evidence>
<feature type="transmembrane region" description="Helical" evidence="1">
    <location>
        <begin position="442"/>
        <end position="463"/>
    </location>
</feature>
<keyword evidence="1" id="KW-0472">Membrane</keyword>
<sequence length="474" mass="53896">MRNQKHLACCGGCVMKEWWLYKQQPDAESNVSVAVIIAIYVLAIGASLLIRALTWPEKEHVTAIFFVPSVILPFCLVSMFVYIAFMFDDTHVHYFETRKFIAKEREINLKTYARKNVAIAAWSAITPLEQPALNMLKLEGEFPLAPKTPVKIHQEALFDQSRNEQIFNRLLAPMAEKLKGYNYRVFEIVVWVRGGNENCIEELRRSLERMGVDHASTCKIEYMTECPDYALISQWANLADYRIENRLVVILDLHEEDDESKCMENACAFLLTNHYVWEEGEKPVYLYQPMSGVTDIEAKMPIYLQVESVLTPKTLWYTGISRTEKYPLMQALDEKGQAPERLDLDTSLGEKSAGYRWLALALAADAVKYAQGEQLVASSEKNKFSITALSSQKTATPANLVWGTWSNPLLPAGMAAFFFIVSLFAYYISFAVENDPLSMWELVASIIIPFVVFIGTGFLLLIVKTNEAYKDIGY</sequence>
<protein>
    <submittedName>
        <fullName evidence="2">Uncharacterized protein</fullName>
    </submittedName>
</protein>
<proteinExistence type="predicted"/>
<dbReference type="EMBL" id="PDLK01000002">
    <property type="protein sequence ID" value="PHH07026.1"/>
    <property type="molecule type" value="Genomic_DNA"/>
</dbReference>
<keyword evidence="1" id="KW-0812">Transmembrane</keyword>
<organism evidence="2 3">
    <name type="scientific">Leclercia adecarboxylata</name>
    <dbReference type="NCBI Taxonomy" id="83655"/>
    <lineage>
        <taxon>Bacteria</taxon>
        <taxon>Pseudomonadati</taxon>
        <taxon>Pseudomonadota</taxon>
        <taxon>Gammaproteobacteria</taxon>
        <taxon>Enterobacterales</taxon>
        <taxon>Enterobacteriaceae</taxon>
        <taxon>Leclercia</taxon>
    </lineage>
</organism>
<feature type="transmembrane region" description="Helical" evidence="1">
    <location>
        <begin position="62"/>
        <end position="85"/>
    </location>
</feature>
<dbReference type="AlphaFoldDB" id="A0A855F7W3"/>
<evidence type="ECO:0000256" key="1">
    <source>
        <dbReference type="SAM" id="Phobius"/>
    </source>
</evidence>
<accession>A0A855F7W3</accession>
<name>A0A855F7W3_9ENTR</name>
<reference evidence="3" key="1">
    <citation type="submission" date="2017-09" db="EMBL/GenBank/DDBJ databases">
        <title>FDA dAtabase for Regulatory Grade micrObial Sequences (FDA-ARGOS): Supporting development and validation of Infectious Disease Dx tests.</title>
        <authorList>
            <person name="Minogue T."/>
            <person name="Wolcott M."/>
            <person name="Wasieloski L."/>
            <person name="Aguilar W."/>
            <person name="Moore D."/>
            <person name="Tallon L."/>
            <person name="Sadzewicz L."/>
            <person name="Ott S."/>
            <person name="Zhao X."/>
            <person name="Nagaraj S."/>
            <person name="Vavikolanu K."/>
            <person name="Aluvathingal J."/>
            <person name="Nadendla S."/>
            <person name="Sichtig H."/>
        </authorList>
    </citation>
    <scope>NUCLEOTIDE SEQUENCE [LARGE SCALE GENOMIC DNA]</scope>
    <source>
        <strain evidence="3">FDAARGOS_404</strain>
    </source>
</reference>
<comment type="caution">
    <text evidence="2">The sequence shown here is derived from an EMBL/GenBank/DDBJ whole genome shotgun (WGS) entry which is preliminary data.</text>
</comment>
<dbReference type="Proteomes" id="UP000222768">
    <property type="component" value="Unassembled WGS sequence"/>
</dbReference>
<feature type="transmembrane region" description="Helical" evidence="1">
    <location>
        <begin position="31"/>
        <end position="50"/>
    </location>
</feature>
<evidence type="ECO:0000313" key="3">
    <source>
        <dbReference type="Proteomes" id="UP000222768"/>
    </source>
</evidence>
<feature type="transmembrane region" description="Helical" evidence="1">
    <location>
        <begin position="409"/>
        <end position="430"/>
    </location>
</feature>
<keyword evidence="1" id="KW-1133">Transmembrane helix</keyword>
<gene>
    <name evidence="2" type="ORF">CRX53_09940</name>
</gene>